<dbReference type="EMBL" id="JANSUY010000017">
    <property type="protein sequence ID" value="MCR9016622.1"/>
    <property type="molecule type" value="Genomic_DNA"/>
</dbReference>
<comment type="caution">
    <text evidence="1">The sequence shown here is derived from an EMBL/GenBank/DDBJ whole genome shotgun (WGS) entry which is preliminary data.</text>
</comment>
<dbReference type="RefSeq" id="WP_258424471.1">
    <property type="nucleotide sequence ID" value="NZ_JANSUY010000017.1"/>
</dbReference>
<evidence type="ECO:0000313" key="1">
    <source>
        <dbReference type="EMBL" id="MCR9016622.1"/>
    </source>
</evidence>
<dbReference type="PANTHER" id="PTHR38009:SF1">
    <property type="entry name" value="CONSERVED HYPOTHETICAL PHAGE TAIL PROTEIN"/>
    <property type="match status" value="1"/>
</dbReference>
<dbReference type="Proteomes" id="UP001142175">
    <property type="component" value="Unassembled WGS sequence"/>
</dbReference>
<dbReference type="InterPro" id="IPR011747">
    <property type="entry name" value="CHP02241"/>
</dbReference>
<dbReference type="AlphaFoldDB" id="A0A9X2SZF8"/>
<keyword evidence="2" id="KW-1185">Reference proteome</keyword>
<dbReference type="PANTHER" id="PTHR38009">
    <property type="entry name" value="CONSERVED HYPOTHETICAL PHAGE TAIL PROTEIN"/>
    <property type="match status" value="1"/>
</dbReference>
<dbReference type="GO" id="GO:0005198">
    <property type="term" value="F:structural molecule activity"/>
    <property type="evidence" value="ECO:0007669"/>
    <property type="project" value="InterPro"/>
</dbReference>
<gene>
    <name evidence="1" type="ORF">NU887_16395</name>
</gene>
<dbReference type="InterPro" id="IPR010667">
    <property type="entry name" value="Phage_T4_Gp19"/>
</dbReference>
<name>A0A9X2SZF8_9BACT</name>
<sequence length="162" mass="18758">MDSTSFFKQGDIPLKVFYFEVVFLGKGNEKMKSIFQEVSGLKVTVENPEKREGGDNFFAHQLPKSINYENLVLKRCLTKSTELEKWCRDAIENFEFKPFDINLRLVSSKSEANEGVANFPLAVWSFEQVFPISWELAAIGSEKNEFTIETLTLKYRKFTKTF</sequence>
<proteinExistence type="predicted"/>
<dbReference type="NCBIfam" id="TIGR02241">
    <property type="entry name" value="conserved hypothetical phage tail region protein"/>
    <property type="match status" value="1"/>
</dbReference>
<dbReference type="Pfam" id="PF06841">
    <property type="entry name" value="Phage_T4_gp19"/>
    <property type="match status" value="1"/>
</dbReference>
<reference evidence="1" key="1">
    <citation type="submission" date="2022-08" db="EMBL/GenBank/DDBJ databases">
        <authorList>
            <person name="Zhang D."/>
        </authorList>
    </citation>
    <scope>NUCLEOTIDE SEQUENCE</scope>
    <source>
        <strain evidence="1">XJ19-11</strain>
    </source>
</reference>
<protein>
    <submittedName>
        <fullName evidence="1">Phage tail protein</fullName>
    </submittedName>
</protein>
<accession>A0A9X2SZF8</accession>
<evidence type="ECO:0000313" key="2">
    <source>
        <dbReference type="Proteomes" id="UP001142175"/>
    </source>
</evidence>
<organism evidence="1 2">
    <name type="scientific">Aquiflexum gelatinilyticum</name>
    <dbReference type="NCBI Taxonomy" id="2961943"/>
    <lineage>
        <taxon>Bacteria</taxon>
        <taxon>Pseudomonadati</taxon>
        <taxon>Bacteroidota</taxon>
        <taxon>Cytophagia</taxon>
        <taxon>Cytophagales</taxon>
        <taxon>Cyclobacteriaceae</taxon>
        <taxon>Aquiflexum</taxon>
    </lineage>
</organism>